<proteinExistence type="inferred from homology"/>
<dbReference type="EMBL" id="RBDX01000006">
    <property type="protein sequence ID" value="RKN10224.1"/>
    <property type="molecule type" value="Genomic_DNA"/>
</dbReference>
<reference evidence="9 10" key="1">
    <citation type="submission" date="2018-09" db="EMBL/GenBank/DDBJ databases">
        <title>Streptomyces sp. nov. DS1-2, an endophytic actinomycete isolated from roots of Dendrobium scabrilingue.</title>
        <authorList>
            <person name="Kuncharoen N."/>
            <person name="Kudo T."/>
            <person name="Ohkuma M."/>
            <person name="Yuki M."/>
            <person name="Tanasupawat S."/>
        </authorList>
    </citation>
    <scope>NUCLEOTIDE SEQUENCE [LARGE SCALE GENOMIC DNA]</scope>
    <source>
        <strain evidence="7 10">AZ1-7</strain>
        <strain evidence="8 9">DS1-2</strain>
    </source>
</reference>
<name>A0A3A9WL83_9ACTN</name>
<dbReference type="RefSeq" id="WP_120696901.1">
    <property type="nucleotide sequence ID" value="NZ_RBDX01000006.1"/>
</dbReference>
<evidence type="ECO:0000256" key="3">
    <source>
        <dbReference type="RuleBase" id="RU362132"/>
    </source>
</evidence>
<dbReference type="PANTHER" id="PTHR42981:SF2">
    <property type="entry name" value="PYRUVATE DEHYDROGENASE [UBIQUINONE]"/>
    <property type="match status" value="1"/>
</dbReference>
<dbReference type="Pfam" id="PF02775">
    <property type="entry name" value="TPP_enzyme_C"/>
    <property type="match status" value="1"/>
</dbReference>
<organism evidence="7 10">
    <name type="scientific">Streptomyces radicis</name>
    <dbReference type="NCBI Taxonomy" id="1750517"/>
    <lineage>
        <taxon>Bacteria</taxon>
        <taxon>Bacillati</taxon>
        <taxon>Actinomycetota</taxon>
        <taxon>Actinomycetes</taxon>
        <taxon>Kitasatosporales</taxon>
        <taxon>Streptomycetaceae</taxon>
        <taxon>Streptomyces</taxon>
    </lineage>
</organism>
<dbReference type="Proteomes" id="UP000275024">
    <property type="component" value="Unassembled WGS sequence"/>
</dbReference>
<dbReference type="InterPro" id="IPR047210">
    <property type="entry name" value="TPP_PYR_POXB-like"/>
</dbReference>
<comment type="caution">
    <text evidence="7">The sequence shown here is derived from an EMBL/GenBank/DDBJ whole genome shotgun (WGS) entry which is preliminary data.</text>
</comment>
<evidence type="ECO:0000313" key="10">
    <source>
        <dbReference type="Proteomes" id="UP000275024"/>
    </source>
</evidence>
<dbReference type="AlphaFoldDB" id="A0A3A9WL83"/>
<dbReference type="PANTHER" id="PTHR42981">
    <property type="entry name" value="PYRUVATE DEHYDROGENASE [UBIQUINONE]"/>
    <property type="match status" value="1"/>
</dbReference>
<evidence type="ECO:0000259" key="4">
    <source>
        <dbReference type="Pfam" id="PF00205"/>
    </source>
</evidence>
<evidence type="ECO:0000313" key="7">
    <source>
        <dbReference type="EMBL" id="RKN10224.1"/>
    </source>
</evidence>
<evidence type="ECO:0000313" key="8">
    <source>
        <dbReference type="EMBL" id="RKN24566.1"/>
    </source>
</evidence>
<dbReference type="SUPFAM" id="SSF52518">
    <property type="entry name" value="Thiamin diphosphate-binding fold (THDP-binding)"/>
    <property type="match status" value="2"/>
</dbReference>
<feature type="domain" description="Thiamine pyrophosphate enzyme central" evidence="4">
    <location>
        <begin position="202"/>
        <end position="332"/>
    </location>
</feature>
<keyword evidence="2 3" id="KW-0786">Thiamine pyrophosphate</keyword>
<dbReference type="GO" id="GO:0030976">
    <property type="term" value="F:thiamine pyrophosphate binding"/>
    <property type="evidence" value="ECO:0007669"/>
    <property type="project" value="InterPro"/>
</dbReference>
<dbReference type="InterPro" id="IPR029061">
    <property type="entry name" value="THDP-binding"/>
</dbReference>
<feature type="domain" description="Thiamine pyrophosphate enzyme TPP-binding" evidence="5">
    <location>
        <begin position="392"/>
        <end position="540"/>
    </location>
</feature>
<dbReference type="GO" id="GO:0003824">
    <property type="term" value="F:catalytic activity"/>
    <property type="evidence" value="ECO:0007669"/>
    <property type="project" value="InterPro"/>
</dbReference>
<dbReference type="FunFam" id="3.40.50.970:FF:000007">
    <property type="entry name" value="Acetolactate synthase"/>
    <property type="match status" value="1"/>
</dbReference>
<dbReference type="Gene3D" id="3.40.50.970">
    <property type="match status" value="2"/>
</dbReference>
<dbReference type="Gene3D" id="3.40.50.1220">
    <property type="entry name" value="TPP-binding domain"/>
    <property type="match status" value="1"/>
</dbReference>
<dbReference type="SUPFAM" id="SSF52467">
    <property type="entry name" value="DHS-like NAD/FAD-binding domain"/>
    <property type="match status" value="1"/>
</dbReference>
<dbReference type="OrthoDB" id="4959782at2"/>
<sequence length="590" mass="63652">MAHRIASEALVERLIDWGVDTVFGLPGDGINGVMEALRRHRERIRFVLVRHEESAAFMATGYAKATGKLGVCLATSGPGAIHLLNGLYDAKLDHVPVLAITGTQETSVLGTGYQQEVPVEHLFADVSCYNLVINNPVQLPGIVDIAVRTALSRRGVAHLTLPNDIQVADANADPWRHVTPARPPVTAPVYAPAPGLPRASDLRKAADVLNAGRRVAILAGVGARGARDEILAVADTLGAPVIKTLPGKAVIPDDSPFAVGGIGLLGTRPGEELIDDCDTLFMVGCNFPYTQHLPQPGAVRTVQLEAEPARAGVRMPVEAPVIGDAKEGLAALLPLLHPKKDRRHLEKYQEAMDKWRKRMEALENPRRNPVAPQHVIGAIDDLASDDAILTCDSGTVATWAARHWTIRRDRDFFISGNLATMAPGLPYAIAMQHAFPGRQVIAYVGDGGFAMLMADFVTAVHAKLPITVVVNNNNSLGQILWEQMVLGYPEHGVRYQEPFTDFSAWARACGGHGLKVGRGKDVTKAIKHALGHDGPSLVDIDVDQDEPPMPGKVEYGQARKFAEAFAKGQPRRTTIATTLAKDRIEQLTHK</sequence>
<dbReference type="Pfam" id="PF00205">
    <property type="entry name" value="TPP_enzyme_M"/>
    <property type="match status" value="1"/>
</dbReference>
<evidence type="ECO:0000256" key="1">
    <source>
        <dbReference type="ARBA" id="ARBA00007812"/>
    </source>
</evidence>
<dbReference type="InterPro" id="IPR012000">
    <property type="entry name" value="Thiamin_PyroP_enz_cen_dom"/>
</dbReference>
<accession>A0A3A9WL83</accession>
<keyword evidence="9" id="KW-1185">Reference proteome</keyword>
<dbReference type="CDD" id="cd02014">
    <property type="entry name" value="TPP_POX"/>
    <property type="match status" value="1"/>
</dbReference>
<dbReference type="InterPro" id="IPR029035">
    <property type="entry name" value="DHS-like_NAD/FAD-binding_dom"/>
</dbReference>
<evidence type="ECO:0000313" key="9">
    <source>
        <dbReference type="Proteomes" id="UP000268652"/>
    </source>
</evidence>
<evidence type="ECO:0000259" key="6">
    <source>
        <dbReference type="Pfam" id="PF02776"/>
    </source>
</evidence>
<keyword evidence="7" id="KW-0670">Pyruvate</keyword>
<gene>
    <name evidence="8" type="ORF">D7318_12005</name>
    <name evidence="7" type="ORF">D7319_10825</name>
</gene>
<comment type="similarity">
    <text evidence="1 3">Belongs to the TPP enzyme family.</text>
</comment>
<dbReference type="InterPro" id="IPR011766">
    <property type="entry name" value="TPP_enzyme_TPP-bd"/>
</dbReference>
<dbReference type="InterPro" id="IPR012001">
    <property type="entry name" value="Thiamin_PyroP_enz_TPP-bd_dom"/>
</dbReference>
<dbReference type="Proteomes" id="UP000268652">
    <property type="component" value="Unassembled WGS sequence"/>
</dbReference>
<evidence type="ECO:0000259" key="5">
    <source>
        <dbReference type="Pfam" id="PF02775"/>
    </source>
</evidence>
<protein>
    <submittedName>
        <fullName evidence="7">Pyruvate oxidase</fullName>
    </submittedName>
</protein>
<dbReference type="Pfam" id="PF02776">
    <property type="entry name" value="TPP_enzyme_N"/>
    <property type="match status" value="1"/>
</dbReference>
<dbReference type="EMBL" id="RBDY01000006">
    <property type="protein sequence ID" value="RKN24566.1"/>
    <property type="molecule type" value="Genomic_DNA"/>
</dbReference>
<dbReference type="InterPro" id="IPR047211">
    <property type="entry name" value="POXB-like"/>
</dbReference>
<dbReference type="GO" id="GO:0000287">
    <property type="term" value="F:magnesium ion binding"/>
    <property type="evidence" value="ECO:0007669"/>
    <property type="project" value="InterPro"/>
</dbReference>
<dbReference type="InterPro" id="IPR047212">
    <property type="entry name" value="TPP_POXB-like"/>
</dbReference>
<dbReference type="CDD" id="cd07039">
    <property type="entry name" value="TPP_PYR_POX"/>
    <property type="match status" value="1"/>
</dbReference>
<evidence type="ECO:0000256" key="2">
    <source>
        <dbReference type="ARBA" id="ARBA00023052"/>
    </source>
</evidence>
<feature type="domain" description="Thiamine pyrophosphate enzyme N-terminal TPP-binding" evidence="6">
    <location>
        <begin position="6"/>
        <end position="117"/>
    </location>
</feature>